<name>A0A498BQS0_9GAMM</name>
<evidence type="ECO:0000256" key="5">
    <source>
        <dbReference type="ARBA" id="ARBA00012730"/>
    </source>
</evidence>
<dbReference type="AlphaFoldDB" id="A0A498BQS0"/>
<dbReference type="Proteomes" id="UP000275461">
    <property type="component" value="Unassembled WGS sequence"/>
</dbReference>
<protein>
    <recommendedName>
        <fullName evidence="5">phosphomannomutase</fullName>
        <ecNumber evidence="5">5.4.2.8</ecNumber>
    </recommendedName>
</protein>
<comment type="caution">
    <text evidence="15">The sequence shown here is derived from an EMBL/GenBank/DDBJ whole genome shotgun (WGS) entry which is preliminary data.</text>
</comment>
<evidence type="ECO:0000313" key="16">
    <source>
        <dbReference type="Proteomes" id="UP000275461"/>
    </source>
</evidence>
<dbReference type="InterPro" id="IPR005844">
    <property type="entry name" value="A-D-PHexomutase_a/b/a-I"/>
</dbReference>
<evidence type="ECO:0000256" key="10">
    <source>
        <dbReference type="RuleBase" id="RU004326"/>
    </source>
</evidence>
<organism evidence="15 16">
    <name type="scientific">Alkalispirillum mobile</name>
    <dbReference type="NCBI Taxonomy" id="85925"/>
    <lineage>
        <taxon>Bacteria</taxon>
        <taxon>Pseudomonadati</taxon>
        <taxon>Pseudomonadota</taxon>
        <taxon>Gammaproteobacteria</taxon>
        <taxon>Chromatiales</taxon>
        <taxon>Ectothiorhodospiraceae</taxon>
        <taxon>Alkalispirillum</taxon>
    </lineage>
</organism>
<dbReference type="InterPro" id="IPR005841">
    <property type="entry name" value="Alpha-D-phosphohexomutase_SF"/>
</dbReference>
<comment type="catalytic activity">
    <reaction evidence="1">
        <text>alpha-D-mannose 1-phosphate = D-mannose 6-phosphate</text>
        <dbReference type="Rhea" id="RHEA:11140"/>
        <dbReference type="ChEBI" id="CHEBI:58409"/>
        <dbReference type="ChEBI" id="CHEBI:58735"/>
        <dbReference type="EC" id="5.4.2.8"/>
    </reaction>
</comment>
<gene>
    <name evidence="15" type="ORF">DFR31_2603</name>
</gene>
<evidence type="ECO:0000256" key="8">
    <source>
        <dbReference type="ARBA" id="ARBA00022842"/>
    </source>
</evidence>
<dbReference type="InterPro" id="IPR036900">
    <property type="entry name" value="A-D-PHexomutase_C_sf"/>
</dbReference>
<dbReference type="RefSeq" id="WP_121443112.1">
    <property type="nucleotide sequence ID" value="NZ_RCDA01000006.1"/>
</dbReference>
<evidence type="ECO:0000259" key="12">
    <source>
        <dbReference type="Pfam" id="PF02878"/>
    </source>
</evidence>
<dbReference type="InterPro" id="IPR016055">
    <property type="entry name" value="A-D-PHexomutase_a/b/a-I/II/III"/>
</dbReference>
<sequence>MTEKQDQAPGLPDSIFRTYDIRGIVTEGFDADVARLLGRAIGSEAADHGQQQVVVARDGRLSSPELVAGLTEGLQQAGRDVIDLGCVPTPLMYFATHHLDTGAGVMVTGSHNPPEYNGMKIMAGGRTLSGDDIQDLRRRVHEGDYVAAARPGGRQAHDIVPDYLARITGDVKLARPLRVVLDAGNGVAGAVAPQLFEGLGCQVEALYCEVDGRFPNHHPDPADPDNLAELIERVQASGADVGLAFDGDGDRLGVVDSEGGVIWPDRQLMLYAQDVLSRRPGEPVIFDVKCSADLANVIREAGGEPCMWKTGHSLIKSKLKETGAPLAGEMSGHIFFEERWYGFDDALYTGARLLEILAARGGSSAEVFAAIPDAVSTPELRVNLQEGEPTPLMERLLTAGRERFTDATLHTIDGLRVEFPDGWGLIRSSNTTPSLVLRFEADDEAALERIKAAFRALLNSVQEGLELPF</sequence>
<dbReference type="InterPro" id="IPR005843">
    <property type="entry name" value="A-D-PHexomutase_C"/>
</dbReference>
<dbReference type="PROSITE" id="PS00710">
    <property type="entry name" value="PGM_PMM"/>
    <property type="match status" value="1"/>
</dbReference>
<evidence type="ECO:0000256" key="4">
    <source>
        <dbReference type="ARBA" id="ARBA00010231"/>
    </source>
</evidence>
<evidence type="ECO:0000256" key="9">
    <source>
        <dbReference type="ARBA" id="ARBA00023235"/>
    </source>
</evidence>
<keyword evidence="16" id="KW-1185">Reference proteome</keyword>
<feature type="domain" description="Alpha-D-phosphohexomutase C-terminal" evidence="11">
    <location>
        <begin position="381"/>
        <end position="456"/>
    </location>
</feature>
<dbReference type="Pfam" id="PF02878">
    <property type="entry name" value="PGM_PMM_I"/>
    <property type="match status" value="1"/>
</dbReference>
<keyword evidence="6" id="KW-0597">Phosphoprotein</keyword>
<evidence type="ECO:0000259" key="11">
    <source>
        <dbReference type="Pfam" id="PF00408"/>
    </source>
</evidence>
<keyword evidence="8 10" id="KW-0460">Magnesium</keyword>
<dbReference type="CDD" id="cd03089">
    <property type="entry name" value="PMM_PGM"/>
    <property type="match status" value="1"/>
</dbReference>
<dbReference type="SUPFAM" id="SSF55957">
    <property type="entry name" value="Phosphoglucomutase, C-terminal domain"/>
    <property type="match status" value="1"/>
</dbReference>
<evidence type="ECO:0000313" key="15">
    <source>
        <dbReference type="EMBL" id="RLK46473.1"/>
    </source>
</evidence>
<dbReference type="PANTHER" id="PTHR43771">
    <property type="entry name" value="PHOSPHOMANNOMUTASE"/>
    <property type="match status" value="1"/>
</dbReference>
<comment type="pathway">
    <text evidence="3">Nucleotide-sugar biosynthesis; GDP-alpha-D-mannose biosynthesis; alpha-D-mannose 1-phosphate from D-fructose 6-phosphate: step 2/2.</text>
</comment>
<reference evidence="15 16" key="1">
    <citation type="submission" date="2018-10" db="EMBL/GenBank/DDBJ databases">
        <title>Genomic Encyclopedia of Type Strains, Phase IV (KMG-IV): sequencing the most valuable type-strain genomes for metagenomic binning, comparative biology and taxonomic classification.</title>
        <authorList>
            <person name="Goeker M."/>
        </authorList>
    </citation>
    <scope>NUCLEOTIDE SEQUENCE [LARGE SCALE GENOMIC DNA]</scope>
    <source>
        <strain evidence="15 16">DSM 12769</strain>
    </source>
</reference>
<evidence type="ECO:0000256" key="3">
    <source>
        <dbReference type="ARBA" id="ARBA00004699"/>
    </source>
</evidence>
<dbReference type="Pfam" id="PF02880">
    <property type="entry name" value="PGM_PMM_III"/>
    <property type="match status" value="1"/>
</dbReference>
<evidence type="ECO:0000256" key="2">
    <source>
        <dbReference type="ARBA" id="ARBA00001946"/>
    </source>
</evidence>
<evidence type="ECO:0000256" key="6">
    <source>
        <dbReference type="ARBA" id="ARBA00022553"/>
    </source>
</evidence>
<accession>A0A498BQS0</accession>
<evidence type="ECO:0000256" key="1">
    <source>
        <dbReference type="ARBA" id="ARBA00000586"/>
    </source>
</evidence>
<comment type="cofactor">
    <cofactor evidence="2">
        <name>Mg(2+)</name>
        <dbReference type="ChEBI" id="CHEBI:18420"/>
    </cofactor>
</comment>
<dbReference type="Pfam" id="PF02879">
    <property type="entry name" value="PGM_PMM_II"/>
    <property type="match status" value="1"/>
</dbReference>
<dbReference type="PRINTS" id="PR00509">
    <property type="entry name" value="PGMPMM"/>
</dbReference>
<dbReference type="OrthoDB" id="9803322at2"/>
<dbReference type="GO" id="GO:0005975">
    <property type="term" value="P:carbohydrate metabolic process"/>
    <property type="evidence" value="ECO:0007669"/>
    <property type="project" value="InterPro"/>
</dbReference>
<dbReference type="Pfam" id="PF00408">
    <property type="entry name" value="PGM_PMM_IV"/>
    <property type="match status" value="1"/>
</dbReference>
<dbReference type="InterPro" id="IPR005845">
    <property type="entry name" value="A-D-PHexomutase_a/b/a-II"/>
</dbReference>
<evidence type="ECO:0000259" key="13">
    <source>
        <dbReference type="Pfam" id="PF02879"/>
    </source>
</evidence>
<dbReference type="EMBL" id="RCDA01000006">
    <property type="protein sequence ID" value="RLK46473.1"/>
    <property type="molecule type" value="Genomic_DNA"/>
</dbReference>
<dbReference type="InterPro" id="IPR005846">
    <property type="entry name" value="A-D-PHexomutase_a/b/a-III"/>
</dbReference>
<dbReference type="GO" id="GO:0000287">
    <property type="term" value="F:magnesium ion binding"/>
    <property type="evidence" value="ECO:0007669"/>
    <property type="project" value="InterPro"/>
</dbReference>
<dbReference type="PANTHER" id="PTHR43771:SF2">
    <property type="entry name" value="PHOSPHOMANNOMUTASE_PHOSPHOGLUCOMUTASE"/>
    <property type="match status" value="1"/>
</dbReference>
<evidence type="ECO:0000256" key="7">
    <source>
        <dbReference type="ARBA" id="ARBA00022723"/>
    </source>
</evidence>
<dbReference type="Gene3D" id="3.30.310.50">
    <property type="entry name" value="Alpha-D-phosphohexomutase, C-terminal domain"/>
    <property type="match status" value="1"/>
</dbReference>
<keyword evidence="7 10" id="KW-0479">Metal-binding</keyword>
<feature type="domain" description="Alpha-D-phosphohexomutase alpha/beta/alpha" evidence="14">
    <location>
        <begin position="264"/>
        <end position="371"/>
    </location>
</feature>
<dbReference type="GO" id="GO:0004615">
    <property type="term" value="F:phosphomannomutase activity"/>
    <property type="evidence" value="ECO:0007669"/>
    <property type="project" value="UniProtKB-EC"/>
</dbReference>
<proteinExistence type="inferred from homology"/>
<feature type="domain" description="Alpha-D-phosphohexomutase alpha/beta/alpha" evidence="13">
    <location>
        <begin position="163"/>
        <end position="259"/>
    </location>
</feature>
<dbReference type="EC" id="5.4.2.8" evidence="5"/>
<dbReference type="Gene3D" id="3.40.120.10">
    <property type="entry name" value="Alpha-D-Glucose-1,6-Bisphosphate, subunit A, domain 3"/>
    <property type="match status" value="3"/>
</dbReference>
<dbReference type="SUPFAM" id="SSF53738">
    <property type="entry name" value="Phosphoglucomutase, first 3 domains"/>
    <property type="match status" value="3"/>
</dbReference>
<dbReference type="InterPro" id="IPR016066">
    <property type="entry name" value="A-D-PHexomutase_CS"/>
</dbReference>
<evidence type="ECO:0000259" key="14">
    <source>
        <dbReference type="Pfam" id="PF02880"/>
    </source>
</evidence>
<keyword evidence="9" id="KW-0413">Isomerase</keyword>
<feature type="domain" description="Alpha-D-phosphohexomutase alpha/beta/alpha" evidence="12">
    <location>
        <begin position="15"/>
        <end position="144"/>
    </location>
</feature>
<comment type="similarity">
    <text evidence="4 10">Belongs to the phosphohexose mutase family.</text>
</comment>